<protein>
    <submittedName>
        <fullName evidence="1">Reverse transcriptase</fullName>
    </submittedName>
</protein>
<gene>
    <name evidence="1" type="ORF">PHMEG_00032160</name>
</gene>
<dbReference type="AlphaFoldDB" id="A0A225UV95"/>
<dbReference type="GO" id="GO:0003964">
    <property type="term" value="F:RNA-directed DNA polymerase activity"/>
    <property type="evidence" value="ECO:0007669"/>
    <property type="project" value="UniProtKB-KW"/>
</dbReference>
<sequence length="218" mass="24801">MLRTLSPTEEHGVALGFILSEQREVAAAITVSPEVTPRKEYLKLHVSNYEGKEDTSANSTLNVLTRACTGYQYKKMELESPPTDTSELISLPVMCWKRFAKDLYDGRIEQLCILSDCKRMTSEAEELRQLFVGSATESDDTLSGKTKQERFDEQSCKIRREHKDVLSDETPAEEVRDGFALNCFYMIFVHSRAVDEKKTCAWKWTAAWSQRLDAAKLG</sequence>
<keyword evidence="1" id="KW-0695">RNA-directed DNA polymerase</keyword>
<evidence type="ECO:0000313" key="2">
    <source>
        <dbReference type="Proteomes" id="UP000198211"/>
    </source>
</evidence>
<keyword evidence="1" id="KW-0548">Nucleotidyltransferase</keyword>
<keyword evidence="2" id="KW-1185">Reference proteome</keyword>
<evidence type="ECO:0000313" key="1">
    <source>
        <dbReference type="EMBL" id="OWY97335.1"/>
    </source>
</evidence>
<dbReference type="Proteomes" id="UP000198211">
    <property type="component" value="Unassembled WGS sequence"/>
</dbReference>
<reference evidence="2" key="1">
    <citation type="submission" date="2017-03" db="EMBL/GenBank/DDBJ databases">
        <title>Phytopthora megakarya and P. palmivora, two closely related causual agents of cacao black pod achieved similar genome size and gene model numbers by different mechanisms.</title>
        <authorList>
            <person name="Ali S."/>
            <person name="Shao J."/>
            <person name="Larry D.J."/>
            <person name="Kronmiller B."/>
            <person name="Shen D."/>
            <person name="Strem M.D."/>
            <person name="Melnick R.L."/>
            <person name="Guiltinan M.J."/>
            <person name="Tyler B.M."/>
            <person name="Meinhardt L.W."/>
            <person name="Bailey B.A."/>
        </authorList>
    </citation>
    <scope>NUCLEOTIDE SEQUENCE [LARGE SCALE GENOMIC DNA]</scope>
    <source>
        <strain evidence="2">zdho120</strain>
    </source>
</reference>
<dbReference type="EMBL" id="NBNE01010574">
    <property type="protein sequence ID" value="OWY97335.1"/>
    <property type="molecule type" value="Genomic_DNA"/>
</dbReference>
<comment type="caution">
    <text evidence="1">The sequence shown here is derived from an EMBL/GenBank/DDBJ whole genome shotgun (WGS) entry which is preliminary data.</text>
</comment>
<organism evidence="1 2">
    <name type="scientific">Phytophthora megakarya</name>
    <dbReference type="NCBI Taxonomy" id="4795"/>
    <lineage>
        <taxon>Eukaryota</taxon>
        <taxon>Sar</taxon>
        <taxon>Stramenopiles</taxon>
        <taxon>Oomycota</taxon>
        <taxon>Peronosporomycetes</taxon>
        <taxon>Peronosporales</taxon>
        <taxon>Peronosporaceae</taxon>
        <taxon>Phytophthora</taxon>
    </lineage>
</organism>
<keyword evidence="1" id="KW-0808">Transferase</keyword>
<proteinExistence type="predicted"/>
<dbReference type="OrthoDB" id="78992at2759"/>
<name>A0A225UV95_9STRA</name>
<accession>A0A225UV95</accession>